<keyword evidence="2" id="KW-0812">Transmembrane</keyword>
<dbReference type="InterPro" id="IPR003425">
    <property type="entry name" value="CCB3/YggT"/>
</dbReference>
<proteinExistence type="inferred from homology"/>
<dbReference type="PANTHER" id="PTHR33219">
    <property type="entry name" value="YLMG HOMOLOG PROTEIN 2, CHLOROPLASTIC"/>
    <property type="match status" value="1"/>
</dbReference>
<evidence type="ECO:0000256" key="1">
    <source>
        <dbReference type="ARBA" id="ARBA00010894"/>
    </source>
</evidence>
<dbReference type="Pfam" id="PF02325">
    <property type="entry name" value="CCB3_YggT"/>
    <property type="match status" value="1"/>
</dbReference>
<dbReference type="EMBL" id="JBHSGK010000003">
    <property type="protein sequence ID" value="MFC4735294.1"/>
    <property type="molecule type" value="Genomic_DNA"/>
</dbReference>
<keyword evidence="4" id="KW-1185">Reference proteome</keyword>
<comment type="similarity">
    <text evidence="1">Belongs to the YggT family.</text>
</comment>
<evidence type="ECO:0000313" key="4">
    <source>
        <dbReference type="Proteomes" id="UP001595896"/>
    </source>
</evidence>
<dbReference type="RefSeq" id="WP_377907920.1">
    <property type="nucleotide sequence ID" value="NZ_JBHSGK010000003.1"/>
</dbReference>
<name>A0ABV9NTQ8_9BACI</name>
<evidence type="ECO:0000256" key="2">
    <source>
        <dbReference type="SAM" id="Phobius"/>
    </source>
</evidence>
<comment type="caution">
    <text evidence="3">The sequence shown here is derived from an EMBL/GenBank/DDBJ whole genome shotgun (WGS) entry which is preliminary data.</text>
</comment>
<keyword evidence="2" id="KW-0472">Membrane</keyword>
<keyword evidence="2" id="KW-1133">Transmembrane helix</keyword>
<reference evidence="4" key="1">
    <citation type="journal article" date="2019" name="Int. J. Syst. Evol. Microbiol.">
        <title>The Global Catalogue of Microorganisms (GCM) 10K type strain sequencing project: providing services to taxonomists for standard genome sequencing and annotation.</title>
        <authorList>
            <consortium name="The Broad Institute Genomics Platform"/>
            <consortium name="The Broad Institute Genome Sequencing Center for Infectious Disease"/>
            <person name="Wu L."/>
            <person name="Ma J."/>
        </authorList>
    </citation>
    <scope>NUCLEOTIDE SEQUENCE [LARGE SCALE GENOMIC DNA]</scope>
    <source>
        <strain evidence="4">JCM 12165</strain>
    </source>
</reference>
<feature type="transmembrane region" description="Helical" evidence="2">
    <location>
        <begin position="7"/>
        <end position="27"/>
    </location>
</feature>
<organism evidence="3 4">
    <name type="scientific">Bacillus daqingensis</name>
    <dbReference type="NCBI Taxonomy" id="872396"/>
    <lineage>
        <taxon>Bacteria</taxon>
        <taxon>Bacillati</taxon>
        <taxon>Bacillota</taxon>
        <taxon>Bacilli</taxon>
        <taxon>Bacillales</taxon>
        <taxon>Bacillaceae</taxon>
        <taxon>Bacillus</taxon>
    </lineage>
</organism>
<protein>
    <submittedName>
        <fullName evidence="3">YggT family protein</fullName>
    </submittedName>
</protein>
<dbReference type="PANTHER" id="PTHR33219:SF14">
    <property type="entry name" value="PROTEIN COFACTOR ASSEMBLY OF COMPLEX C SUBUNIT B CCB3, CHLOROPLASTIC-RELATED"/>
    <property type="match status" value="1"/>
</dbReference>
<dbReference type="Proteomes" id="UP001595896">
    <property type="component" value="Unassembled WGS sequence"/>
</dbReference>
<evidence type="ECO:0000313" key="3">
    <source>
        <dbReference type="EMBL" id="MFC4735294.1"/>
    </source>
</evidence>
<sequence>MGIGQTIYDIFQYAFTAYYIAIFYYVIMSWVPALGENVVGEFVHKIVNPYVEVFRKIIPPLGMIDISVIFALIAFRFIQMLALSGLATILNTLGI</sequence>
<accession>A0ABV9NTQ8</accession>
<gene>
    <name evidence="3" type="ORF">ACFO4L_01735</name>
</gene>